<evidence type="ECO:0000313" key="2">
    <source>
        <dbReference type="EMBL" id="GAT67316.1"/>
    </source>
</evidence>
<evidence type="ECO:0000313" key="3">
    <source>
        <dbReference type="Proteomes" id="UP000077701"/>
    </source>
</evidence>
<protein>
    <submittedName>
        <fullName evidence="2">Uncharacterized protein</fullName>
    </submittedName>
</protein>
<proteinExistence type="predicted"/>
<feature type="region of interest" description="Disordered" evidence="1">
    <location>
        <begin position="219"/>
        <end position="256"/>
    </location>
</feature>
<feature type="compositionally biased region" description="Basic and acidic residues" evidence="1">
    <location>
        <begin position="246"/>
        <end position="256"/>
    </location>
</feature>
<evidence type="ECO:0000256" key="1">
    <source>
        <dbReference type="SAM" id="MobiDB-lite"/>
    </source>
</evidence>
<comment type="caution">
    <text evidence="2">The sequence shown here is derived from an EMBL/GenBank/DDBJ whole genome shotgun (WGS) entry which is preliminary data.</text>
</comment>
<sequence length="267" mass="28816">MRPHPRHADATDVRDLFRAPALLQSRLDEVAQYLALVDSPGLGPRPTHLRPLLSGERAVIRRVAWLDVGVAVPPDLPTDGRRAAAQLGRDRPNGSLLPPQVCDADALFLGKVARRRGRPRPLCTEGAGKVAASICCEGPDGRPRSLACPLRGLRALTAPIHPLLSGSSVSADNATGFPDAHTLANELKELSSRLNQRSTWCCSENHRVPGVRVLRRSLEPKLAPGGASQGSVSRRGRLRRPGARQPSDRGSRGKVEDRAYDARCCAY</sequence>
<keyword evidence="3" id="KW-1185">Reference proteome</keyword>
<dbReference type="AlphaFoldDB" id="A0A171CW85"/>
<accession>A0A171CW85</accession>
<reference evidence="2 3" key="1">
    <citation type="journal article" date="2016" name="Genome Announc.">
        <title>Draft Genome Sequence of Planomonospora sphaerica JCM9374, a Rare Actinomycete.</title>
        <authorList>
            <person name="Dohra H."/>
            <person name="Suzuki T."/>
            <person name="Inoue Y."/>
            <person name="Kodani S."/>
        </authorList>
    </citation>
    <scope>NUCLEOTIDE SEQUENCE [LARGE SCALE GENOMIC DNA]</scope>
    <source>
        <strain evidence="2 3">JCM 9374</strain>
    </source>
</reference>
<dbReference type="EMBL" id="BDCX01000006">
    <property type="protein sequence ID" value="GAT67316.1"/>
    <property type="molecule type" value="Genomic_DNA"/>
</dbReference>
<dbReference type="Proteomes" id="UP000077701">
    <property type="component" value="Unassembled WGS sequence"/>
</dbReference>
<gene>
    <name evidence="2" type="ORF">PS9374_02969</name>
</gene>
<reference evidence="3" key="2">
    <citation type="submission" date="2016-04" db="EMBL/GenBank/DDBJ databases">
        <title>Planomonospora sphaerica JCM9374 whole genome shotgun sequence.</title>
        <authorList>
            <person name="Suzuki T."/>
            <person name="Dohra H."/>
            <person name="Kodani S."/>
        </authorList>
    </citation>
    <scope>NUCLEOTIDE SEQUENCE [LARGE SCALE GENOMIC DNA]</scope>
    <source>
        <strain evidence="3">JCM 9374</strain>
    </source>
</reference>
<dbReference type="STRING" id="161355.PS9374_02969"/>
<name>A0A171CW85_9ACTN</name>
<organism evidence="2 3">
    <name type="scientific">Planomonospora sphaerica</name>
    <dbReference type="NCBI Taxonomy" id="161355"/>
    <lineage>
        <taxon>Bacteria</taxon>
        <taxon>Bacillati</taxon>
        <taxon>Actinomycetota</taxon>
        <taxon>Actinomycetes</taxon>
        <taxon>Streptosporangiales</taxon>
        <taxon>Streptosporangiaceae</taxon>
        <taxon>Planomonospora</taxon>
    </lineage>
</organism>